<dbReference type="Pfam" id="PF03455">
    <property type="entry name" value="dDENN"/>
    <property type="match status" value="1"/>
</dbReference>
<sequence length="1480" mass="166043">MNHFPNNPSKQKRNGTSHLSSSSSNNNVGTSNSLSGRKSSPHNAFKRTRSSNSVSSHNTATGRGGGGQSINKTLTSLRSTAENRSCCDCRAALVDPSNVYASFCPSDAFIFEREESTRSSNHNASPSANKNNDTVRRPVGISLHDFHFTHRSFAPPDAGTSATGTTRDDDESHSSRSNNSNRSAIIRKRYRQDNDQDIGIHANERLGGFGVFICAGCAEAHRQMGTNVTKVLPVIDLSSWTADSVDWMAQSGGNARCWRIYEAYVTDTWKHRRPLSSSTLSDRLLFCRAKYEALAFCLPPPGPLAESAWETILEHNSLAKKYASSTDLKNIINLSTSSSVPGNAKSILGSKSSLPNRLVDHFCVVSSSMQILPSQLKKDLSKLSSPEELFFWPHVSDCYPEQEFYRDMEFPEHLPTFVMPKGCHPVSQPKPPCFYSFVLTMADGERLYGGSLQIYDEHYDLEDLRQTIEDSDYTGDLPAFLETTEEDSDDASSDVLFLPKCLILLSLHAFFDLFRSVLLELYQISLTAAPLPIERYIANFVREVPLPPRGRVKVEFAFTSGRKFTIQRPPANQLPMTDFPYRPLFASLSVSNIIVVLASLMEERKVVFLSHHCSILTPVAEAMVSALFPFQWVGLYIPLMPLSMLDILDAPVPYLVGVDADYFQKVPVKNRPKDALLVDLDRDVLHMGALEIPKVPPRDAEKLLLALEEAGGAAYLVPNSGIKGCIMTGTETSMLVPNEDRPRYAHMTTMKALDAECLGRQEVFATTDLAYGGTAGNSATISGFGTEHGQMTMTTDSSHAKEKKSGKVFGISPMKKPKFMRNKKAEILSNSEFSKAHSHLLDMGGAAAISSGLESGSTHFLQNVLETQFFQHFLEERKSNPESPEIKFFEESMIAKLNRSKKATMANGGKKRPTPFLNDETWKVTKTYAPPPPSNLGLPDSNDTYTYGTFPTLDPSRFGRIRPPTSWRQNDSTRFKFAKKSSNVSKTERDIVKMALRPILSAPTAVFAAAARSAKDLDSALMAISVAAGLREKSNDRLSGEKCKKEAVEKRTVNTLSKADMIVINARRKNIILLDCIIKMQTICRRYLVRCQFEKWKHNKEEWTKEKSAQMTTQLENARTDTHMKLMNEKATIVQCVVRMYLSKVDKLQRLEALRTIQRTKMWPDFNSTSHNFLRMRLAESELCRLWSMVGYDTTDDRMARDVVALRSEAIGLDSTVYIRCKTCVDWINHAMSLRPQSDKITDALKAEEVERLQAYERLGSLSSDQELAKMYRHFDIPQNEKMKKVALAKKLWTNIGQVDHSVSTMLLLFPELLFSLGINFQPPSAKGQRRFPNASKLPAPSLDQNLWNEISVEGNVKKHVQEVAILYMTKVPAVWKKLNQRSLKEMSGYPISYQRAIQEVYKQQTWQGARRILIKRYLNGRYAHKANPNVEVVLSESFSKGMIYPSLQQTPSDYKNPFDDSPTNSCEHDFVVVNEKKID</sequence>
<dbReference type="Pfam" id="PF01412">
    <property type="entry name" value="ArfGap"/>
    <property type="match status" value="1"/>
</dbReference>
<dbReference type="Pfam" id="PF00612">
    <property type="entry name" value="IQ"/>
    <property type="match status" value="1"/>
</dbReference>
<keyword evidence="6" id="KW-1185">Reference proteome</keyword>
<proteinExistence type="predicted"/>
<dbReference type="SMART" id="SM00800">
    <property type="entry name" value="uDENN"/>
    <property type="match status" value="1"/>
</dbReference>
<comment type="caution">
    <text evidence="5">The sequence shown here is derived from an EMBL/GenBank/DDBJ whole genome shotgun (WGS) entry which is preliminary data.</text>
</comment>
<keyword evidence="1" id="KW-0479">Metal-binding</keyword>
<dbReference type="PROSITE" id="PS50211">
    <property type="entry name" value="DENN"/>
    <property type="match status" value="1"/>
</dbReference>
<evidence type="ECO:0000256" key="1">
    <source>
        <dbReference type="PROSITE-ProRule" id="PRU00288"/>
    </source>
</evidence>
<dbReference type="Pfam" id="PF02141">
    <property type="entry name" value="DENN"/>
    <property type="match status" value="1"/>
</dbReference>
<dbReference type="InterPro" id="IPR037516">
    <property type="entry name" value="Tripartite_DENN"/>
</dbReference>
<dbReference type="EMBL" id="JAGRRH010000025">
    <property type="protein sequence ID" value="KAG7342111.1"/>
    <property type="molecule type" value="Genomic_DNA"/>
</dbReference>
<feature type="region of interest" description="Disordered" evidence="2">
    <location>
        <begin position="115"/>
        <end position="136"/>
    </location>
</feature>
<dbReference type="InterPro" id="IPR000048">
    <property type="entry name" value="IQ_motif_EF-hand-BS"/>
</dbReference>
<dbReference type="Pfam" id="PF03456">
    <property type="entry name" value="uDENN"/>
    <property type="match status" value="1"/>
</dbReference>
<dbReference type="PROSITE" id="PS50096">
    <property type="entry name" value="IQ"/>
    <property type="match status" value="1"/>
</dbReference>
<keyword evidence="1" id="KW-0863">Zinc-finger</keyword>
<reference evidence="5" key="2">
    <citation type="submission" date="2021-04" db="EMBL/GenBank/DDBJ databases">
        <authorList>
            <person name="Podell S."/>
        </authorList>
    </citation>
    <scope>NUCLEOTIDE SEQUENCE</scope>
    <source>
        <strain evidence="5">Hildebrandi</strain>
    </source>
</reference>
<dbReference type="GO" id="GO:0031410">
    <property type="term" value="C:cytoplasmic vesicle"/>
    <property type="evidence" value="ECO:0007669"/>
    <property type="project" value="TreeGrafter"/>
</dbReference>
<protein>
    <submittedName>
        <fullName evidence="5">DENN AEX-3 domain containing protein</fullName>
    </submittedName>
</protein>
<dbReference type="InterPro" id="IPR005112">
    <property type="entry name" value="dDENN_dom"/>
</dbReference>
<dbReference type="Proteomes" id="UP000693970">
    <property type="component" value="Unassembled WGS sequence"/>
</dbReference>
<dbReference type="GO" id="GO:0005096">
    <property type="term" value="F:GTPase activator activity"/>
    <property type="evidence" value="ECO:0007669"/>
    <property type="project" value="InterPro"/>
</dbReference>
<dbReference type="InterPro" id="IPR001194">
    <property type="entry name" value="cDENN_dom"/>
</dbReference>
<feature type="region of interest" description="Disordered" evidence="2">
    <location>
        <begin position="1"/>
        <end position="71"/>
    </location>
</feature>
<dbReference type="PANTHER" id="PTHR12296">
    <property type="entry name" value="DENN DOMAIN-CONTAINING PROTEIN 4"/>
    <property type="match status" value="1"/>
</dbReference>
<feature type="compositionally biased region" description="Polar residues" evidence="2">
    <location>
        <begin position="50"/>
        <end position="61"/>
    </location>
</feature>
<dbReference type="OrthoDB" id="6019893at2759"/>
<evidence type="ECO:0000259" key="3">
    <source>
        <dbReference type="PROSITE" id="PS50115"/>
    </source>
</evidence>
<dbReference type="SMART" id="SM00799">
    <property type="entry name" value="DENN"/>
    <property type="match status" value="1"/>
</dbReference>
<evidence type="ECO:0000256" key="2">
    <source>
        <dbReference type="SAM" id="MobiDB-lite"/>
    </source>
</evidence>
<reference evidence="5" key="1">
    <citation type="journal article" date="2021" name="Sci. Rep.">
        <title>Diploid genomic architecture of Nitzschia inconspicua, an elite biomass production diatom.</title>
        <authorList>
            <person name="Oliver A."/>
            <person name="Podell S."/>
            <person name="Pinowska A."/>
            <person name="Traller J.C."/>
            <person name="Smith S.R."/>
            <person name="McClure R."/>
            <person name="Beliaev A."/>
            <person name="Bohutskyi P."/>
            <person name="Hill E.A."/>
            <person name="Rabines A."/>
            <person name="Zheng H."/>
            <person name="Allen L.Z."/>
            <person name="Kuo A."/>
            <person name="Grigoriev I.V."/>
            <person name="Allen A.E."/>
            <person name="Hazlebeck D."/>
            <person name="Allen E.E."/>
        </authorList>
    </citation>
    <scope>NUCLEOTIDE SEQUENCE</scope>
    <source>
        <strain evidence="5">Hildebrandi</strain>
    </source>
</reference>
<dbReference type="InterPro" id="IPR001164">
    <property type="entry name" value="ArfGAP_dom"/>
</dbReference>
<dbReference type="SMART" id="SM00105">
    <property type="entry name" value="ArfGap"/>
    <property type="match status" value="1"/>
</dbReference>
<keyword evidence="1" id="KW-0862">Zinc</keyword>
<name>A0A9K3KEU6_9STRA</name>
<dbReference type="GO" id="GO:0008270">
    <property type="term" value="F:zinc ion binding"/>
    <property type="evidence" value="ECO:0007669"/>
    <property type="project" value="UniProtKB-KW"/>
</dbReference>
<evidence type="ECO:0000313" key="5">
    <source>
        <dbReference type="EMBL" id="KAG7342111.1"/>
    </source>
</evidence>
<accession>A0A9K3KEU6</accession>
<dbReference type="GO" id="GO:0032483">
    <property type="term" value="P:regulation of Rab protein signal transduction"/>
    <property type="evidence" value="ECO:0007669"/>
    <property type="project" value="TreeGrafter"/>
</dbReference>
<feature type="compositionally biased region" description="Polar residues" evidence="2">
    <location>
        <begin position="118"/>
        <end position="132"/>
    </location>
</feature>
<dbReference type="PANTHER" id="PTHR12296:SF21">
    <property type="entry name" value="DENN DOMAIN-CONTAINING PROTEIN 3"/>
    <property type="match status" value="1"/>
</dbReference>
<evidence type="ECO:0000313" key="6">
    <source>
        <dbReference type="Proteomes" id="UP000693970"/>
    </source>
</evidence>
<evidence type="ECO:0000259" key="4">
    <source>
        <dbReference type="PROSITE" id="PS50211"/>
    </source>
</evidence>
<dbReference type="PROSITE" id="PS50115">
    <property type="entry name" value="ARFGAP"/>
    <property type="match status" value="1"/>
</dbReference>
<feature type="compositionally biased region" description="Low complexity" evidence="2">
    <location>
        <begin position="16"/>
        <end position="35"/>
    </location>
</feature>
<gene>
    <name evidence="5" type="ORF">IV203_007203</name>
</gene>
<feature type="region of interest" description="Disordered" evidence="2">
    <location>
        <begin position="150"/>
        <end position="188"/>
    </location>
</feature>
<dbReference type="InterPro" id="IPR005113">
    <property type="entry name" value="uDENN_dom"/>
</dbReference>
<dbReference type="InterPro" id="IPR051696">
    <property type="entry name" value="DENN_Domain_GEFs"/>
</dbReference>
<feature type="domain" description="UDENN" evidence="4">
    <location>
        <begin position="377"/>
        <end position="885"/>
    </location>
</feature>
<feature type="domain" description="Arf-GAP" evidence="3">
    <location>
        <begin position="209"/>
        <end position="305"/>
    </location>
</feature>
<organism evidence="5 6">
    <name type="scientific">Nitzschia inconspicua</name>
    <dbReference type="NCBI Taxonomy" id="303405"/>
    <lineage>
        <taxon>Eukaryota</taxon>
        <taxon>Sar</taxon>
        <taxon>Stramenopiles</taxon>
        <taxon>Ochrophyta</taxon>
        <taxon>Bacillariophyta</taxon>
        <taxon>Bacillariophyceae</taxon>
        <taxon>Bacillariophycidae</taxon>
        <taxon>Bacillariales</taxon>
        <taxon>Bacillariaceae</taxon>
        <taxon>Nitzschia</taxon>
    </lineage>
</organism>